<keyword evidence="12" id="KW-1185">Reference proteome</keyword>
<dbReference type="GO" id="GO:0008033">
    <property type="term" value="P:tRNA processing"/>
    <property type="evidence" value="ECO:0007669"/>
    <property type="project" value="UniProtKB-KW"/>
</dbReference>
<comment type="catalytic activity">
    <reaction evidence="9">
        <text>a uridine in RNA = a pseudouridine in RNA</text>
        <dbReference type="Rhea" id="RHEA:48348"/>
        <dbReference type="Rhea" id="RHEA-COMP:12068"/>
        <dbReference type="Rhea" id="RHEA-COMP:12069"/>
        <dbReference type="ChEBI" id="CHEBI:65314"/>
        <dbReference type="ChEBI" id="CHEBI:65315"/>
    </reaction>
</comment>
<dbReference type="OrthoDB" id="9785808at2"/>
<accession>A0A135I4D1</accession>
<comment type="similarity">
    <text evidence="1 9">Belongs to the pseudouridine synthase RluA family.</text>
</comment>
<dbReference type="InterPro" id="IPR006224">
    <property type="entry name" value="PsdUridine_synth_RluA-like_CS"/>
</dbReference>
<comment type="catalytic activity">
    <reaction evidence="6">
        <text>uridine(746) in 23S rRNA = pseudouridine(746) in 23S rRNA</text>
        <dbReference type="Rhea" id="RHEA:42548"/>
        <dbReference type="Rhea" id="RHEA-COMP:10109"/>
        <dbReference type="Rhea" id="RHEA-COMP:10110"/>
        <dbReference type="ChEBI" id="CHEBI:65314"/>
        <dbReference type="ChEBI" id="CHEBI:65315"/>
        <dbReference type="EC" id="5.4.99.29"/>
    </reaction>
</comment>
<keyword evidence="2" id="KW-0698">rRNA processing</keyword>
<dbReference type="STRING" id="294935.ATN88_10765"/>
<dbReference type="GO" id="GO:0003723">
    <property type="term" value="F:RNA binding"/>
    <property type="evidence" value="ECO:0007669"/>
    <property type="project" value="InterPro"/>
</dbReference>
<dbReference type="InterPro" id="IPR006145">
    <property type="entry name" value="PsdUridine_synth_RsuA/RluA"/>
</dbReference>
<dbReference type="Gene3D" id="3.30.2350.10">
    <property type="entry name" value="Pseudouridine synthase"/>
    <property type="match status" value="1"/>
</dbReference>
<dbReference type="Pfam" id="PF00849">
    <property type="entry name" value="PseudoU_synth_2"/>
    <property type="match status" value="1"/>
</dbReference>
<dbReference type="PROSITE" id="PS01129">
    <property type="entry name" value="PSI_RLU"/>
    <property type="match status" value="1"/>
</dbReference>
<dbReference type="PANTHER" id="PTHR21600">
    <property type="entry name" value="MITOCHONDRIAL RNA PSEUDOURIDINE SYNTHASE"/>
    <property type="match status" value="1"/>
</dbReference>
<dbReference type="FunFam" id="3.30.2350.10:FF:000005">
    <property type="entry name" value="Pseudouridine synthase"/>
    <property type="match status" value="1"/>
</dbReference>
<dbReference type="CDD" id="cd02869">
    <property type="entry name" value="PseudoU_synth_RluA_like"/>
    <property type="match status" value="1"/>
</dbReference>
<dbReference type="SUPFAM" id="SSF55120">
    <property type="entry name" value="Pseudouridine synthase"/>
    <property type="match status" value="1"/>
</dbReference>
<evidence type="ECO:0000313" key="11">
    <source>
        <dbReference type="EMBL" id="KXF80302.1"/>
    </source>
</evidence>
<dbReference type="InterPro" id="IPR020103">
    <property type="entry name" value="PsdUridine_synth_cat_dom_sf"/>
</dbReference>
<keyword evidence="4 9" id="KW-0413">Isomerase</keyword>
<proteinExistence type="inferred from homology"/>
<comment type="function">
    <text evidence="7">Dual specificity enzyme that catalyzes the synthesis of pseudouridine from uracil-746 in 23S ribosomal RNA and from uracil-32 in the anticodon stem and loop of transfer RNAs.</text>
</comment>
<dbReference type="InterPro" id="IPR050188">
    <property type="entry name" value="RluA_PseudoU_synthase"/>
</dbReference>
<organism evidence="11 12">
    <name type="scientific">Enterovibrio coralii</name>
    <dbReference type="NCBI Taxonomy" id="294935"/>
    <lineage>
        <taxon>Bacteria</taxon>
        <taxon>Pseudomonadati</taxon>
        <taxon>Pseudomonadota</taxon>
        <taxon>Gammaproteobacteria</taxon>
        <taxon>Vibrionales</taxon>
        <taxon>Vibrionaceae</taxon>
        <taxon>Enterovibrio</taxon>
    </lineage>
</organism>
<protein>
    <recommendedName>
        <fullName evidence="9">Pseudouridine synthase</fullName>
        <ecNumber evidence="9">5.4.99.-</ecNumber>
    </recommendedName>
</protein>
<evidence type="ECO:0000256" key="1">
    <source>
        <dbReference type="ARBA" id="ARBA00010876"/>
    </source>
</evidence>
<evidence type="ECO:0000256" key="3">
    <source>
        <dbReference type="ARBA" id="ARBA00022694"/>
    </source>
</evidence>
<evidence type="ECO:0000256" key="9">
    <source>
        <dbReference type="RuleBase" id="RU362028"/>
    </source>
</evidence>
<comment type="function">
    <text evidence="9">Responsible for synthesis of pseudouridine from uracil.</text>
</comment>
<dbReference type="PANTHER" id="PTHR21600:SF91">
    <property type="entry name" value="DUAL-SPECIFICITY RNA PSEUDOURIDINE SYNTHASE RLUA"/>
    <property type="match status" value="1"/>
</dbReference>
<feature type="domain" description="Pseudouridine synthase RsuA/RluA-like" evidence="10">
    <location>
        <begin position="23"/>
        <end position="169"/>
    </location>
</feature>
<comment type="catalytic activity">
    <reaction evidence="5">
        <text>uridine(32) in tRNA = pseudouridine(32) in tRNA</text>
        <dbReference type="Rhea" id="RHEA:42544"/>
        <dbReference type="Rhea" id="RHEA-COMP:10107"/>
        <dbReference type="Rhea" id="RHEA-COMP:10108"/>
        <dbReference type="ChEBI" id="CHEBI:65314"/>
        <dbReference type="ChEBI" id="CHEBI:65315"/>
        <dbReference type="EC" id="5.4.99.28"/>
    </reaction>
</comment>
<dbReference type="AlphaFoldDB" id="A0A135I4D1"/>
<dbReference type="NCBIfam" id="NF007543">
    <property type="entry name" value="PRK10158.1"/>
    <property type="match status" value="1"/>
</dbReference>
<comment type="caution">
    <text evidence="11">The sequence shown here is derived from an EMBL/GenBank/DDBJ whole genome shotgun (WGS) entry which is preliminary data.</text>
</comment>
<dbReference type="GO" id="GO:0160151">
    <property type="term" value="F:tRNA pseudouridine(32) synthase activity"/>
    <property type="evidence" value="ECO:0007669"/>
    <property type="project" value="UniProtKB-EC"/>
</dbReference>
<evidence type="ECO:0000256" key="2">
    <source>
        <dbReference type="ARBA" id="ARBA00022552"/>
    </source>
</evidence>
<dbReference type="NCBIfam" id="TIGR00005">
    <property type="entry name" value="rluA_subfam"/>
    <property type="match status" value="1"/>
</dbReference>
<dbReference type="EMBL" id="LNTY01000055">
    <property type="protein sequence ID" value="KXF80302.1"/>
    <property type="molecule type" value="Genomic_DNA"/>
</dbReference>
<dbReference type="InterPro" id="IPR006225">
    <property type="entry name" value="PsdUridine_synth_RluC/D"/>
</dbReference>
<dbReference type="GO" id="GO:0000455">
    <property type="term" value="P:enzyme-directed rRNA pseudouridine synthesis"/>
    <property type="evidence" value="ECO:0007669"/>
    <property type="project" value="TreeGrafter"/>
</dbReference>
<evidence type="ECO:0000256" key="7">
    <source>
        <dbReference type="ARBA" id="ARBA00037305"/>
    </source>
</evidence>
<dbReference type="RefSeq" id="WP_067419529.1">
    <property type="nucleotide sequence ID" value="NZ_LNTY01000055.1"/>
</dbReference>
<dbReference type="Proteomes" id="UP000070529">
    <property type="component" value="Unassembled WGS sequence"/>
</dbReference>
<gene>
    <name evidence="11" type="ORF">ATN88_10765</name>
</gene>
<dbReference type="GO" id="GO:0160142">
    <property type="term" value="F:23S rRNA pseudouridine(746) synthase activity"/>
    <property type="evidence" value="ECO:0007669"/>
    <property type="project" value="UniProtKB-EC"/>
</dbReference>
<name>A0A135I4D1_9GAMM</name>
<evidence type="ECO:0000256" key="5">
    <source>
        <dbReference type="ARBA" id="ARBA00036184"/>
    </source>
</evidence>
<sequence length="256" mass="29219">MSSDFIYNPPTEPWLDVIYQDDDIIAINKPSGLLTNPGRDPAHYDSAWSRIKSEYPEAELVHRLDMSTSGLIVFAKHKKAERHLKAQFRERVTHKLYYARVWGSVEQDEGRVDLPLICDWPNRPKQMVCFEHGKPSVTDYEVVKREKKTTLVRLLPITGRSHQLRVHMLALEHPIVGDEFYAHPQALRYSPRLQLHAGELCFLHPGTGEPMHLAAPCEFYSGAPSNILVQRGIEADASLMPPEKVKGKREQHGQSN</sequence>
<evidence type="ECO:0000313" key="12">
    <source>
        <dbReference type="Proteomes" id="UP000070529"/>
    </source>
</evidence>
<reference evidence="11 12" key="1">
    <citation type="submission" date="2015-11" db="EMBL/GenBank/DDBJ databases">
        <title>Genomic Taxonomy of the Vibrionaceae.</title>
        <authorList>
            <person name="Gomez-Gil B."/>
            <person name="Enciso-Ibarra J."/>
        </authorList>
    </citation>
    <scope>NUCLEOTIDE SEQUENCE [LARGE SCALE GENOMIC DNA]</scope>
    <source>
        <strain evidence="11 12">CAIM 912</strain>
    </source>
</reference>
<keyword evidence="3" id="KW-0819">tRNA processing</keyword>
<dbReference type="EC" id="5.4.99.-" evidence="9"/>
<evidence type="ECO:0000256" key="8">
    <source>
        <dbReference type="PIRSR" id="PIRSR606225-1"/>
    </source>
</evidence>
<evidence type="ECO:0000256" key="6">
    <source>
        <dbReference type="ARBA" id="ARBA00036916"/>
    </source>
</evidence>
<evidence type="ECO:0000259" key="10">
    <source>
        <dbReference type="Pfam" id="PF00849"/>
    </source>
</evidence>
<feature type="active site" evidence="8">
    <location>
        <position position="65"/>
    </location>
</feature>
<evidence type="ECO:0000256" key="4">
    <source>
        <dbReference type="ARBA" id="ARBA00023235"/>
    </source>
</evidence>